<evidence type="ECO:0008006" key="3">
    <source>
        <dbReference type="Google" id="ProtNLM"/>
    </source>
</evidence>
<accession>A0ABT5V6Q3</accession>
<name>A0ABT5V6Q3_9VIBR</name>
<comment type="caution">
    <text evidence="1">The sequence shown here is derived from an EMBL/GenBank/DDBJ whole genome shotgun (WGS) entry which is preliminary data.</text>
</comment>
<protein>
    <recommendedName>
        <fullName evidence="3">Transposase</fullName>
    </recommendedName>
</protein>
<keyword evidence="2" id="KW-1185">Reference proteome</keyword>
<evidence type="ECO:0000313" key="2">
    <source>
        <dbReference type="Proteomes" id="UP001216189"/>
    </source>
</evidence>
<reference evidence="1 2" key="1">
    <citation type="submission" date="2023-02" db="EMBL/GenBank/DDBJ databases">
        <title>Vibrio intestini sp. nov., a close relative of Vibrio cholerae isolated from the intestine of Healthy Culter dabryi.</title>
        <authorList>
            <person name="Wu N."/>
        </authorList>
    </citation>
    <scope>NUCLEOTIDE SEQUENCE [LARGE SCALE GENOMIC DNA]</scope>
    <source>
        <strain evidence="1 2">DSL-7</strain>
    </source>
</reference>
<sequence>MLSGKIAVIQNKALNQLILLNRRKLPYLDKKRYCNPRLMAVKTVLLIADLAVNDAGLIV</sequence>
<proteinExistence type="predicted"/>
<organism evidence="1 2">
    <name type="scientific">Vibrio chanodichtyis</name>
    <dbReference type="NCBI Taxonomy" id="3027932"/>
    <lineage>
        <taxon>Bacteria</taxon>
        <taxon>Pseudomonadati</taxon>
        <taxon>Pseudomonadota</taxon>
        <taxon>Gammaproteobacteria</taxon>
        <taxon>Vibrionales</taxon>
        <taxon>Vibrionaceae</taxon>
        <taxon>Vibrio</taxon>
    </lineage>
</organism>
<dbReference type="EMBL" id="JARBFT010000021">
    <property type="protein sequence ID" value="MDE1516000.1"/>
    <property type="molecule type" value="Genomic_DNA"/>
</dbReference>
<dbReference type="Proteomes" id="UP001216189">
    <property type="component" value="Unassembled WGS sequence"/>
</dbReference>
<gene>
    <name evidence="1" type="ORF">PUN32_13410</name>
</gene>
<dbReference type="RefSeq" id="WP_274723654.1">
    <property type="nucleotide sequence ID" value="NZ_JARBFT010000021.1"/>
</dbReference>
<evidence type="ECO:0000313" key="1">
    <source>
        <dbReference type="EMBL" id="MDE1516000.1"/>
    </source>
</evidence>